<evidence type="ECO:0000313" key="3">
    <source>
        <dbReference type="Proteomes" id="UP000235116"/>
    </source>
</evidence>
<keyword evidence="1" id="KW-0472">Membrane</keyword>
<proteinExistence type="predicted"/>
<dbReference type="AlphaFoldDB" id="A0A2K9LP61"/>
<sequence length="66" mass="7369">MEKVVKTSAIYQIEDAIKPEALEAIRKTTRKMNSLRSALAGQMSVHASLVLTPLIVNLKPQKRFGF</sequence>
<dbReference type="Proteomes" id="UP000235116">
    <property type="component" value="Chromosome"/>
</dbReference>
<evidence type="ECO:0000256" key="1">
    <source>
        <dbReference type="SAM" id="Phobius"/>
    </source>
</evidence>
<dbReference type="EMBL" id="CP022684">
    <property type="protein sequence ID" value="AUM14146.1"/>
    <property type="molecule type" value="Genomic_DNA"/>
</dbReference>
<organism evidence="2 3">
    <name type="scientific">Ketobacter alkanivorans</name>
    <dbReference type="NCBI Taxonomy" id="1917421"/>
    <lineage>
        <taxon>Bacteria</taxon>
        <taxon>Pseudomonadati</taxon>
        <taxon>Pseudomonadota</taxon>
        <taxon>Gammaproteobacteria</taxon>
        <taxon>Pseudomonadales</taxon>
        <taxon>Ketobacteraceae</taxon>
        <taxon>Ketobacter</taxon>
    </lineage>
</organism>
<protein>
    <submittedName>
        <fullName evidence="2">Uncharacterized protein</fullName>
    </submittedName>
</protein>
<evidence type="ECO:0000313" key="2">
    <source>
        <dbReference type="EMBL" id="AUM14146.1"/>
    </source>
</evidence>
<dbReference type="KEGG" id="kak:Kalk_17700"/>
<keyword evidence="1" id="KW-1133">Transmembrane helix</keyword>
<keyword evidence="3" id="KW-1185">Reference proteome</keyword>
<gene>
    <name evidence="2" type="ORF">Kalk_17700</name>
</gene>
<name>A0A2K9LP61_9GAMM</name>
<feature type="transmembrane region" description="Helical" evidence="1">
    <location>
        <begin position="35"/>
        <end position="56"/>
    </location>
</feature>
<keyword evidence="1" id="KW-0812">Transmembrane</keyword>
<accession>A0A2K9LP61</accession>
<reference evidence="3" key="1">
    <citation type="submission" date="2017-08" db="EMBL/GenBank/DDBJ databases">
        <title>Direct submision.</title>
        <authorList>
            <person name="Kim S.-J."/>
            <person name="Rhee S.-K."/>
        </authorList>
    </citation>
    <scope>NUCLEOTIDE SEQUENCE [LARGE SCALE GENOMIC DNA]</scope>
    <source>
        <strain evidence="3">GI5</strain>
    </source>
</reference>